<dbReference type="PANTHER" id="PTHR12741">
    <property type="entry name" value="LYST-INTERACTING PROTEIN LIP5 DOPAMINE RESPONSIVE PROTEIN DRG-1"/>
    <property type="match status" value="1"/>
</dbReference>
<evidence type="ECO:0000313" key="3">
    <source>
        <dbReference type="EMBL" id="GKV15544.1"/>
    </source>
</evidence>
<evidence type="ECO:0000256" key="1">
    <source>
        <dbReference type="SAM" id="MobiDB-lite"/>
    </source>
</evidence>
<dbReference type="AlphaFoldDB" id="A0AAV5JLT8"/>
<dbReference type="GO" id="GO:0003843">
    <property type="term" value="F:1,3-beta-D-glucan synthase activity"/>
    <property type="evidence" value="ECO:0007669"/>
    <property type="project" value="InterPro"/>
</dbReference>
<evidence type="ECO:0000259" key="2">
    <source>
        <dbReference type="Pfam" id="PF02364"/>
    </source>
</evidence>
<evidence type="ECO:0000313" key="4">
    <source>
        <dbReference type="Proteomes" id="UP001054252"/>
    </source>
</evidence>
<dbReference type="InterPro" id="IPR003440">
    <property type="entry name" value="Glyco_trans_48_dom"/>
</dbReference>
<dbReference type="GO" id="GO:0006075">
    <property type="term" value="P:(1-&gt;3)-beta-D-glucan biosynthetic process"/>
    <property type="evidence" value="ECO:0007669"/>
    <property type="project" value="InterPro"/>
</dbReference>
<dbReference type="Proteomes" id="UP001054252">
    <property type="component" value="Unassembled WGS sequence"/>
</dbReference>
<dbReference type="GO" id="GO:0000148">
    <property type="term" value="C:1,3-beta-D-glucan synthase complex"/>
    <property type="evidence" value="ECO:0007669"/>
    <property type="project" value="InterPro"/>
</dbReference>
<gene>
    <name evidence="3" type="ORF">SLEP1_g26326</name>
</gene>
<feature type="region of interest" description="Disordered" evidence="1">
    <location>
        <begin position="282"/>
        <end position="350"/>
    </location>
</feature>
<dbReference type="EMBL" id="BPVZ01000043">
    <property type="protein sequence ID" value="GKV15544.1"/>
    <property type="molecule type" value="Genomic_DNA"/>
</dbReference>
<organism evidence="3 4">
    <name type="scientific">Rubroshorea leprosula</name>
    <dbReference type="NCBI Taxonomy" id="152421"/>
    <lineage>
        <taxon>Eukaryota</taxon>
        <taxon>Viridiplantae</taxon>
        <taxon>Streptophyta</taxon>
        <taxon>Embryophyta</taxon>
        <taxon>Tracheophyta</taxon>
        <taxon>Spermatophyta</taxon>
        <taxon>Magnoliopsida</taxon>
        <taxon>eudicotyledons</taxon>
        <taxon>Gunneridae</taxon>
        <taxon>Pentapetalae</taxon>
        <taxon>rosids</taxon>
        <taxon>malvids</taxon>
        <taxon>Malvales</taxon>
        <taxon>Dipterocarpaceae</taxon>
        <taxon>Rubroshorea</taxon>
    </lineage>
</organism>
<keyword evidence="4" id="KW-1185">Reference proteome</keyword>
<feature type="domain" description="Glycosyl transferase 48" evidence="2">
    <location>
        <begin position="91"/>
        <end position="181"/>
    </location>
</feature>
<protein>
    <recommendedName>
        <fullName evidence="2">Glycosyl transferase 48 domain-containing protein</fullName>
    </recommendedName>
</protein>
<proteinExistence type="predicted"/>
<comment type="caution">
    <text evidence="3">The sequence shown here is derived from an EMBL/GenBank/DDBJ whole genome shotgun (WGS) entry which is preliminary data.</text>
</comment>
<dbReference type="Pfam" id="PF02364">
    <property type="entry name" value="Glucan_synthase"/>
    <property type="match status" value="2"/>
</dbReference>
<reference evidence="3 4" key="1">
    <citation type="journal article" date="2021" name="Commun. Biol.">
        <title>The genome of Shorea leprosula (Dipterocarpaceae) highlights the ecological relevance of drought in aseasonal tropical rainforests.</title>
        <authorList>
            <person name="Ng K.K.S."/>
            <person name="Kobayashi M.J."/>
            <person name="Fawcett J.A."/>
            <person name="Hatakeyama M."/>
            <person name="Paape T."/>
            <person name="Ng C.H."/>
            <person name="Ang C.C."/>
            <person name="Tnah L.H."/>
            <person name="Lee C.T."/>
            <person name="Nishiyama T."/>
            <person name="Sese J."/>
            <person name="O'Brien M.J."/>
            <person name="Copetti D."/>
            <person name="Mohd Noor M.I."/>
            <person name="Ong R.C."/>
            <person name="Putra M."/>
            <person name="Sireger I.Z."/>
            <person name="Indrioko S."/>
            <person name="Kosugi Y."/>
            <person name="Izuno A."/>
            <person name="Isagi Y."/>
            <person name="Lee S.L."/>
            <person name="Shimizu K.K."/>
        </authorList>
    </citation>
    <scope>NUCLEOTIDE SEQUENCE [LARGE SCALE GENOMIC DNA]</scope>
    <source>
        <strain evidence="3">214</strain>
    </source>
</reference>
<feature type="compositionally biased region" description="Basic and acidic residues" evidence="1">
    <location>
        <begin position="331"/>
        <end position="350"/>
    </location>
</feature>
<sequence length="437" mass="50727">MREGDLISNRERDLLLVSYASSDVTVVQWPPFCLQASIFEEAHLHSEDVQYGKKEQGFERINISITLNKSWREKVVRLYLLLTEKESAIDVPTNFKAWRRITFFANSLFMNMPSAPKVRYMLSFSILTPYYKEDVLYSEEELNKENEDGISILLYLQKIYPGEWTKFQERLKENEDVKAEKEELRKCVSYRAQTLSRTVRGIMYHRLALQLQCFLESSGDNAIFGGYRTWEPSEQEHRAFMDRAEALASLKFTYVVSCQVYRTQKKSADARDHSYEIANVSLNKRKLERYPPKPGAKTHETQQTAKQTAKKTDKDSHNKAGKKLQKTGNSPRERQKTSADKKDQKKNHFEETYKVRNVLEEFIKHRPNDRKPTILGLRGHIFTGSVSSLAWFMSNQETSFVTIGQRILANPLRIEGSLDEGSVLGLFFWTDPMVSVV</sequence>
<dbReference type="GO" id="GO:0005886">
    <property type="term" value="C:plasma membrane"/>
    <property type="evidence" value="ECO:0007669"/>
    <property type="project" value="TreeGrafter"/>
</dbReference>
<name>A0AAV5JLT8_9ROSI</name>
<feature type="domain" description="Glycosyl transferase 48" evidence="2">
    <location>
        <begin position="346"/>
        <end position="414"/>
    </location>
</feature>
<dbReference type="PANTHER" id="PTHR12741:SF16">
    <property type="entry name" value="CALLOSE SYNTHASE 7"/>
    <property type="match status" value="1"/>
</dbReference>
<accession>A0AAV5JLT8</accession>